<evidence type="ECO:0000256" key="2">
    <source>
        <dbReference type="ARBA" id="ARBA00022801"/>
    </source>
</evidence>
<dbReference type="RefSeq" id="WP_013176149.1">
    <property type="nucleotide sequence ID" value="NC_014220.1"/>
</dbReference>
<dbReference type="AlphaFoldDB" id="D7CPW9"/>
<name>D7CPW9_SYNLT</name>
<reference evidence="4 5" key="2">
    <citation type="journal article" date="2010" name="Stand. Genomic Sci.">
        <title>Complete genome sequence of Syntrophothermus lipocalidus type strain (TGB-C1).</title>
        <authorList>
            <person name="Djao O.D."/>
            <person name="Zhang X."/>
            <person name="Lucas S."/>
            <person name="Lapidus A."/>
            <person name="Del Rio T.G."/>
            <person name="Nolan M."/>
            <person name="Tice H."/>
            <person name="Cheng J.F."/>
            <person name="Han C."/>
            <person name="Tapia R."/>
            <person name="Goodwin L."/>
            <person name="Pitluck S."/>
            <person name="Liolios K."/>
            <person name="Ivanova N."/>
            <person name="Mavromatis K."/>
            <person name="Mikhailova N."/>
            <person name="Ovchinnikova G."/>
            <person name="Pati A."/>
            <person name="Brambilla E."/>
            <person name="Chen A."/>
            <person name="Palaniappan K."/>
            <person name="Land M."/>
            <person name="Hauser L."/>
            <person name="Chang Y.J."/>
            <person name="Jeffries C.D."/>
            <person name="Rohde M."/>
            <person name="Sikorski J."/>
            <person name="Spring S."/>
            <person name="Goker M."/>
            <person name="Detter J.C."/>
            <person name="Woyke T."/>
            <person name="Bristow J."/>
            <person name="Eisen J.A."/>
            <person name="Markowitz V."/>
            <person name="Hugenholtz P."/>
            <person name="Kyrpides N.C."/>
            <person name="Klenk H.P."/>
        </authorList>
    </citation>
    <scope>NUCLEOTIDE SEQUENCE [LARGE SCALE GENOMIC DNA]</scope>
    <source>
        <strain evidence="5">DSM 12680 / TGB-C1</strain>
    </source>
</reference>
<dbReference type="EMBL" id="CP002048">
    <property type="protein sequence ID" value="ADI02747.1"/>
    <property type="molecule type" value="Genomic_DNA"/>
</dbReference>
<protein>
    <submittedName>
        <fullName evidence="4">Thioesterase superfamily protein</fullName>
    </submittedName>
</protein>
<evidence type="ECO:0000313" key="4">
    <source>
        <dbReference type="EMBL" id="ADI02747.1"/>
    </source>
</evidence>
<dbReference type="InterPro" id="IPR003736">
    <property type="entry name" value="PAAI_dom"/>
</dbReference>
<reference evidence="5" key="1">
    <citation type="journal article" date="2010" name="Stand. Genomic Sci.">
        <title>Complete genome sequence of Syntrophothermus lipocalidus type strain (TGB-C1T).</title>
        <authorList>
            <consortium name="US DOE Joint Genome Institute (JGI-PGF)"/>
            <person name="Djao O."/>
            <person name="Zhang X."/>
            <person name="Lucas S."/>
            <person name="Lapidus A."/>
            <person name="Glavina Del Rio T."/>
            <person name="Nolan M."/>
            <person name="Tice H."/>
            <person name="Cheng J."/>
            <person name="Han C."/>
            <person name="Tapia R."/>
            <person name="Goodwin L."/>
            <person name="Pitluck S."/>
            <person name="Liolios K."/>
            <person name="Ivanova N."/>
            <person name="Mavromatis K."/>
            <person name="Mikhailova N."/>
            <person name="Ovchinnikova G."/>
            <person name="Pati A."/>
            <person name="Brambilla E."/>
            <person name="Chen A."/>
            <person name="Palaniappan K."/>
            <person name="Land M."/>
            <person name="Hauser L."/>
            <person name="Chang Y."/>
            <person name="Jeffries C."/>
            <person name="Rohde M."/>
            <person name="Sikorski J."/>
            <person name="Spring S."/>
            <person name="Goker M."/>
            <person name="Detter J."/>
            <person name="Woyke T."/>
            <person name="Bristow J."/>
            <person name="Eisen J."/>
            <person name="Markowitz V."/>
            <person name="Hugenholtz P."/>
            <person name="Kyrpides N."/>
            <person name="Klenk H."/>
        </authorList>
    </citation>
    <scope>NUCLEOTIDE SEQUENCE [LARGE SCALE GENOMIC DNA]</scope>
    <source>
        <strain evidence="5">DSM 12680 / TGB-C1</strain>
    </source>
</reference>
<dbReference type="Proteomes" id="UP000000378">
    <property type="component" value="Chromosome"/>
</dbReference>
<dbReference type="PANTHER" id="PTHR21660:SF1">
    <property type="entry name" value="ACYL-COENZYME A THIOESTERASE 13"/>
    <property type="match status" value="1"/>
</dbReference>
<dbReference type="KEGG" id="slp:Slip_1998"/>
<proteinExistence type="inferred from homology"/>
<dbReference type="SUPFAM" id="SSF54637">
    <property type="entry name" value="Thioesterase/thiol ester dehydrase-isomerase"/>
    <property type="match status" value="1"/>
</dbReference>
<comment type="similarity">
    <text evidence="1">Belongs to the thioesterase PaaI family.</text>
</comment>
<keyword evidence="2" id="KW-0378">Hydrolase</keyword>
<dbReference type="Pfam" id="PF03061">
    <property type="entry name" value="4HBT"/>
    <property type="match status" value="1"/>
</dbReference>
<dbReference type="CDD" id="cd03443">
    <property type="entry name" value="PaaI_thioesterase"/>
    <property type="match status" value="1"/>
</dbReference>
<evidence type="ECO:0000313" key="5">
    <source>
        <dbReference type="Proteomes" id="UP000000378"/>
    </source>
</evidence>
<evidence type="ECO:0000256" key="1">
    <source>
        <dbReference type="ARBA" id="ARBA00008324"/>
    </source>
</evidence>
<dbReference type="InterPro" id="IPR029069">
    <property type="entry name" value="HotDog_dom_sf"/>
</dbReference>
<gene>
    <name evidence="4" type="ordered locus">Slip_1998</name>
</gene>
<dbReference type="PANTHER" id="PTHR21660">
    <property type="entry name" value="THIOESTERASE SUPERFAMILY MEMBER-RELATED"/>
    <property type="match status" value="1"/>
</dbReference>
<dbReference type="NCBIfam" id="TIGR00369">
    <property type="entry name" value="unchar_dom_1"/>
    <property type="match status" value="1"/>
</dbReference>
<dbReference type="GO" id="GO:0047617">
    <property type="term" value="F:fatty acyl-CoA hydrolase activity"/>
    <property type="evidence" value="ECO:0007669"/>
    <property type="project" value="InterPro"/>
</dbReference>
<dbReference type="InterPro" id="IPR039298">
    <property type="entry name" value="ACOT13"/>
</dbReference>
<dbReference type="Gene3D" id="3.10.129.10">
    <property type="entry name" value="Hotdog Thioesterase"/>
    <property type="match status" value="1"/>
</dbReference>
<keyword evidence="5" id="KW-1185">Reference proteome</keyword>
<dbReference type="HOGENOM" id="CLU_089876_3_3_9"/>
<accession>D7CPW9</accession>
<dbReference type="eggNOG" id="COG2050">
    <property type="taxonomic scope" value="Bacteria"/>
</dbReference>
<dbReference type="InterPro" id="IPR006683">
    <property type="entry name" value="Thioestr_dom"/>
</dbReference>
<feature type="domain" description="Thioesterase" evidence="3">
    <location>
        <begin position="52"/>
        <end position="126"/>
    </location>
</feature>
<dbReference type="STRING" id="643648.Slip_1998"/>
<evidence type="ECO:0000259" key="3">
    <source>
        <dbReference type="Pfam" id="PF03061"/>
    </source>
</evidence>
<dbReference type="OrthoDB" id="328435at2"/>
<organism evidence="4 5">
    <name type="scientific">Syntrophothermus lipocalidus (strain DSM 12680 / TGB-C1)</name>
    <dbReference type="NCBI Taxonomy" id="643648"/>
    <lineage>
        <taxon>Bacteria</taxon>
        <taxon>Bacillati</taxon>
        <taxon>Bacillota</taxon>
        <taxon>Clostridia</taxon>
        <taxon>Eubacteriales</taxon>
        <taxon>Syntrophomonadaceae</taxon>
        <taxon>Syntrophothermus</taxon>
    </lineage>
</organism>
<sequence length="162" mass="17712">MARKLNPEHVQAVIDLINTGPYFQLLSMVVRDIGPGYSLVETTMEKKHLNPFGGIHGGVYSSLIDTAAYWAVYCELDENIGLISLDLNVDNLAPVKEGKLIVKGRRIKIGRNVCLAEAMVTNEEGKPLAHGTSKQMITRGLQTIEQAVIAMGGKPLPPKFIE</sequence>